<accession>A0A6A6SCX1</accession>
<reference evidence="2" key="1">
    <citation type="journal article" date="2020" name="Stud. Mycol.">
        <title>101 Dothideomycetes genomes: a test case for predicting lifestyles and emergence of pathogens.</title>
        <authorList>
            <person name="Haridas S."/>
            <person name="Albert R."/>
            <person name="Binder M."/>
            <person name="Bloem J."/>
            <person name="Labutti K."/>
            <person name="Salamov A."/>
            <person name="Andreopoulos B."/>
            <person name="Baker S."/>
            <person name="Barry K."/>
            <person name="Bills G."/>
            <person name="Bluhm B."/>
            <person name="Cannon C."/>
            <person name="Castanera R."/>
            <person name="Culley D."/>
            <person name="Daum C."/>
            <person name="Ezra D."/>
            <person name="Gonzalez J."/>
            <person name="Henrissat B."/>
            <person name="Kuo A."/>
            <person name="Liang C."/>
            <person name="Lipzen A."/>
            <person name="Lutzoni F."/>
            <person name="Magnuson J."/>
            <person name="Mondo S."/>
            <person name="Nolan M."/>
            <person name="Ohm R."/>
            <person name="Pangilinan J."/>
            <person name="Park H.-J."/>
            <person name="Ramirez L."/>
            <person name="Alfaro M."/>
            <person name="Sun H."/>
            <person name="Tritt A."/>
            <person name="Yoshinaga Y."/>
            <person name="Zwiers L.-H."/>
            <person name="Turgeon B."/>
            <person name="Goodwin S."/>
            <person name="Spatafora J."/>
            <person name="Crous P."/>
            <person name="Grigoriev I."/>
        </authorList>
    </citation>
    <scope>NUCLEOTIDE SEQUENCE</scope>
    <source>
        <strain evidence="2">CBS 473.64</strain>
    </source>
</reference>
<feature type="region of interest" description="Disordered" evidence="1">
    <location>
        <begin position="13"/>
        <end position="46"/>
    </location>
</feature>
<keyword evidence="3" id="KW-1185">Reference proteome</keyword>
<organism evidence="2 3">
    <name type="scientific">Massarina eburnea CBS 473.64</name>
    <dbReference type="NCBI Taxonomy" id="1395130"/>
    <lineage>
        <taxon>Eukaryota</taxon>
        <taxon>Fungi</taxon>
        <taxon>Dikarya</taxon>
        <taxon>Ascomycota</taxon>
        <taxon>Pezizomycotina</taxon>
        <taxon>Dothideomycetes</taxon>
        <taxon>Pleosporomycetidae</taxon>
        <taxon>Pleosporales</taxon>
        <taxon>Massarineae</taxon>
        <taxon>Massarinaceae</taxon>
        <taxon>Massarina</taxon>
    </lineage>
</organism>
<feature type="region of interest" description="Disordered" evidence="1">
    <location>
        <begin position="440"/>
        <end position="460"/>
    </location>
</feature>
<name>A0A6A6SCX1_9PLEO</name>
<dbReference type="OrthoDB" id="10678014at2759"/>
<evidence type="ECO:0000313" key="3">
    <source>
        <dbReference type="Proteomes" id="UP000799753"/>
    </source>
</evidence>
<dbReference type="EMBL" id="MU006777">
    <property type="protein sequence ID" value="KAF2645629.1"/>
    <property type="molecule type" value="Genomic_DNA"/>
</dbReference>
<feature type="compositionally biased region" description="Pro residues" evidence="1">
    <location>
        <begin position="443"/>
        <end position="454"/>
    </location>
</feature>
<feature type="region of interest" description="Disordered" evidence="1">
    <location>
        <begin position="693"/>
        <end position="735"/>
    </location>
</feature>
<evidence type="ECO:0000256" key="1">
    <source>
        <dbReference type="SAM" id="MobiDB-lite"/>
    </source>
</evidence>
<feature type="compositionally biased region" description="Basic residues" evidence="1">
    <location>
        <begin position="87"/>
        <end position="98"/>
    </location>
</feature>
<dbReference type="AlphaFoldDB" id="A0A6A6SCX1"/>
<feature type="region of interest" description="Disordered" evidence="1">
    <location>
        <begin position="257"/>
        <end position="286"/>
    </location>
</feature>
<gene>
    <name evidence="2" type="ORF">P280DRAFT_476143</name>
</gene>
<protein>
    <submittedName>
        <fullName evidence="2">Uncharacterized protein</fullName>
    </submittedName>
</protein>
<proteinExistence type="predicted"/>
<evidence type="ECO:0000313" key="2">
    <source>
        <dbReference type="EMBL" id="KAF2645629.1"/>
    </source>
</evidence>
<feature type="region of interest" description="Disordered" evidence="1">
    <location>
        <begin position="67"/>
        <end position="99"/>
    </location>
</feature>
<dbReference type="Proteomes" id="UP000799753">
    <property type="component" value="Unassembled WGS sequence"/>
</dbReference>
<sequence length="907" mass="102188">MEISREQFYSHLDAMNTSHRHQRRDSFHRPVFPRNDANLPPSDAFPHAEIQDQYTGLYMDASIKSYHTAQATRSSRPESDQPTSSTRHQRRSHSRSLRLSKGAVAPELAYLLDATPPSTESSGSTTRHLAQILPPIPVAAMNRKDDREGVPVWKSRNPQTKVDIRDLEIFFPPEMQYVERITTEVSPERVRGNGFERERLRCGTPWPREEEEWLLSEETDEEDDVYAANGDAVGEKESGYEGEDEFFDAEEGLQILVPGRWPSSPPPQSSTDTRRSPLASRKSPSPAMVEDYYRGASDSIVPLPLKISKKALANRKISIHPRTPSPFPASTLYESPRPDPATTYNSPVIYEEDINDELIAHWNSNPYVASNLPHGHYFRDMPQVPPQPAMHSYHSPPSPMSSLSGTYYPTVTRYIPSPSHSHRLSLPQGTSFSDLHPYTISPPNSPHPHTPGPPSTGTGHFNRAAGVGFLRTSRGREFVIRDPPHRRVRDSTEAVSEGDSGGEEMRVLEKMNRFVERGRELLDRCGVRIDSVSNPGETRMKEREYAEKIESVGKMHAGNTQYSTKNMVARSASMRLTPSEEAIRLPTPLSIFYPGIIRGITPLPTPPQGYSMLGSEASWSTFSGSAETLSDAIYPMANVPHQVETADDTASSCFRIFEGDHRTRIEAEADVKRTGWKNKVWWKAYHAEKYHAEKPSVRQEPGEEAGTTVPADEEEPASGQPHPTSSPVKSCEMVENKDSPDYGLLTRTLMKAYLNVHQMTDSVPAHLTALHSDLQIAHAKLRTTTLPRLRKHLKSTSRTLRTTHLPTITKPLKYLAARPKILFKRFTNHPRALAHLRARSQRSRSTTDVVSAEVGEQLVRHASGKERGMTRAGDRAMRMSQRWRGLRRRVRGRVGRLLGRRREEKEE</sequence>